<dbReference type="RefSeq" id="WP_115590039.1">
    <property type="nucleotide sequence ID" value="NZ_UFRN01000002.1"/>
</dbReference>
<protein>
    <submittedName>
        <fullName evidence="1">P2 phage tail completion protein R (GpR)</fullName>
    </submittedName>
</protein>
<proteinExistence type="predicted"/>
<dbReference type="Proteomes" id="UP000254253">
    <property type="component" value="Unassembled WGS sequence"/>
</dbReference>
<sequence length="168" mass="19480">MIKPDRLRQLLTSTISFFQINPEKLVLQFDNGKIKLTDGNTPSFEYHYDLLISVADFPNHPDVLFVPLNEFIRTEQSELLFNKDNWEKITFDLDRNNNNTYDIFISVPLTERVIVKDEDGGYKAYHGNEPQITENNPLSKLQIYLKYQSDEEAPQLIFDSENSDGNSG</sequence>
<dbReference type="EMBL" id="UFRN01000002">
    <property type="protein sequence ID" value="SUT91556.1"/>
    <property type="molecule type" value="Genomic_DNA"/>
</dbReference>
<organism evidence="1 2">
    <name type="scientific">Actinobacillus lignieresii</name>
    <dbReference type="NCBI Taxonomy" id="720"/>
    <lineage>
        <taxon>Bacteria</taxon>
        <taxon>Pseudomonadati</taxon>
        <taxon>Pseudomonadota</taxon>
        <taxon>Gammaproteobacteria</taxon>
        <taxon>Pasteurellales</taxon>
        <taxon>Pasteurellaceae</taxon>
        <taxon>Actinobacillus</taxon>
    </lineage>
</organism>
<accession>A0A380TUW5</accession>
<dbReference type="Pfam" id="PF06891">
    <property type="entry name" value="P2_Phage_GpR"/>
    <property type="match status" value="1"/>
</dbReference>
<dbReference type="AlphaFoldDB" id="A0A380TUW5"/>
<name>A0A380TUW5_ACTLI</name>
<keyword evidence="2" id="KW-1185">Reference proteome</keyword>
<evidence type="ECO:0000313" key="1">
    <source>
        <dbReference type="EMBL" id="SUT91556.1"/>
    </source>
</evidence>
<reference evidence="1 2" key="1">
    <citation type="submission" date="2018-06" db="EMBL/GenBank/DDBJ databases">
        <authorList>
            <consortium name="Pathogen Informatics"/>
            <person name="Doyle S."/>
        </authorList>
    </citation>
    <scope>NUCLEOTIDE SEQUENCE [LARGE SCALE GENOMIC DNA]</scope>
    <source>
        <strain evidence="1 2">NCTC4191</strain>
    </source>
</reference>
<evidence type="ECO:0000313" key="2">
    <source>
        <dbReference type="Proteomes" id="UP000254253"/>
    </source>
</evidence>
<dbReference type="InterPro" id="IPR009678">
    <property type="entry name" value="Phage_tail_completion_R"/>
</dbReference>
<gene>
    <name evidence="1" type="ORF">NCTC4191_00586</name>
</gene>